<dbReference type="GO" id="GO:0005948">
    <property type="term" value="C:acetolactate synthase complex"/>
    <property type="evidence" value="ECO:0007669"/>
    <property type="project" value="TreeGrafter"/>
</dbReference>
<evidence type="ECO:0000259" key="7">
    <source>
        <dbReference type="Pfam" id="PF02776"/>
    </source>
</evidence>
<keyword evidence="3 4" id="KW-0786">Thiamine pyrophosphate</keyword>
<dbReference type="InterPro" id="IPR011766">
    <property type="entry name" value="TPP_enzyme_TPP-bd"/>
</dbReference>
<dbReference type="InterPro" id="IPR012001">
    <property type="entry name" value="Thiamin_PyroP_enz_TPP-bd_dom"/>
</dbReference>
<dbReference type="PANTHER" id="PTHR18968:SF166">
    <property type="entry name" value="2-HYDROXYACYL-COA LYASE 2"/>
    <property type="match status" value="1"/>
</dbReference>
<dbReference type="EMBL" id="UINC01000104">
    <property type="protein sequence ID" value="SUZ49131.1"/>
    <property type="molecule type" value="Genomic_DNA"/>
</dbReference>
<dbReference type="Gene3D" id="3.40.50.970">
    <property type="match status" value="2"/>
</dbReference>
<evidence type="ECO:0000256" key="1">
    <source>
        <dbReference type="ARBA" id="ARBA00001964"/>
    </source>
</evidence>
<sequence length="554" mass="59933">MGQIDGGHLFAKALKKEGVEYVFTLNGGHIYNLYEGCADEGIELIDFRHEQVAAHAAEGWAKVTGKPGVCIVTAGPGVTDAVTGIANAFQAPSPMIMVGGNAGIFDHLRGGLQDFDSATFLKPVTKFSEQVKRVERIPEYVSNAFRAATSGIPGPAYLEIPIDIVNGVTEEEDVKYPDRYRTESRAFGDPEYIQKIVDILKDTERPMVLAGSDVWWCDASEELREFVEKINAPVFLNAMGRGSLHSSHPNLGSLGRRYGLVKSDTVVLIGTPIDFRLSYGEDRLFPQNPKLIEIMMDANKIGQNRAVDVGVTGDVGAIMNQVMESLDDSSYQSKGTAWVEEVMTEDKALKEADTEMMASNSSPIHPMRLVKELRDVLDEDATVIGDGGDIVTFAARVLNINKPGHWLDPGQFGCLGAGSGFAAAAQLARPGKQVCIVYGDGAFGLTGFDVESFVRFNLPIVCVLGNNGAWNQTTQGVLGRGGRALATFLSQDTDYAKIMEGMGGHSERVTDPNEIKPALERAFASGKPALLDVVINPDISYGSMGGRSRQQRQY</sequence>
<feature type="domain" description="Thiamine pyrophosphate enzyme central" evidence="5">
    <location>
        <begin position="193"/>
        <end position="321"/>
    </location>
</feature>
<dbReference type="GO" id="GO:0009099">
    <property type="term" value="P:L-valine biosynthetic process"/>
    <property type="evidence" value="ECO:0007669"/>
    <property type="project" value="TreeGrafter"/>
</dbReference>
<name>A0A381N3G1_9ZZZZ</name>
<reference evidence="8" key="1">
    <citation type="submission" date="2018-05" db="EMBL/GenBank/DDBJ databases">
        <authorList>
            <person name="Lanie J.A."/>
            <person name="Ng W.-L."/>
            <person name="Kazmierczak K.M."/>
            <person name="Andrzejewski T.M."/>
            <person name="Davidsen T.M."/>
            <person name="Wayne K.J."/>
            <person name="Tettelin H."/>
            <person name="Glass J.I."/>
            <person name="Rusch D."/>
            <person name="Podicherti R."/>
            <person name="Tsui H.-C.T."/>
            <person name="Winkler M.E."/>
        </authorList>
    </citation>
    <scope>NUCLEOTIDE SEQUENCE</scope>
</reference>
<dbReference type="PANTHER" id="PTHR18968">
    <property type="entry name" value="THIAMINE PYROPHOSPHATE ENZYMES"/>
    <property type="match status" value="1"/>
</dbReference>
<organism evidence="8">
    <name type="scientific">marine metagenome</name>
    <dbReference type="NCBI Taxonomy" id="408172"/>
    <lineage>
        <taxon>unclassified sequences</taxon>
        <taxon>metagenomes</taxon>
        <taxon>ecological metagenomes</taxon>
    </lineage>
</organism>
<dbReference type="GO" id="GO:0000287">
    <property type="term" value="F:magnesium ion binding"/>
    <property type="evidence" value="ECO:0007669"/>
    <property type="project" value="InterPro"/>
</dbReference>
<dbReference type="Gene3D" id="3.40.50.1220">
    <property type="entry name" value="TPP-binding domain"/>
    <property type="match status" value="1"/>
</dbReference>
<evidence type="ECO:0000256" key="3">
    <source>
        <dbReference type="ARBA" id="ARBA00023052"/>
    </source>
</evidence>
<feature type="domain" description="Thiamine pyrophosphate enzyme N-terminal TPP-binding" evidence="7">
    <location>
        <begin position="5"/>
        <end position="117"/>
    </location>
</feature>
<feature type="domain" description="Thiamine pyrophosphate enzyme TPP-binding" evidence="6">
    <location>
        <begin position="386"/>
        <end position="533"/>
    </location>
</feature>
<dbReference type="InterPro" id="IPR012000">
    <property type="entry name" value="Thiamin_PyroP_enz_cen_dom"/>
</dbReference>
<dbReference type="CDD" id="cd02004">
    <property type="entry name" value="TPP_BZL_OCoD_HPCL"/>
    <property type="match status" value="1"/>
</dbReference>
<dbReference type="Pfam" id="PF02775">
    <property type="entry name" value="TPP_enzyme_C"/>
    <property type="match status" value="1"/>
</dbReference>
<accession>A0A381N3G1</accession>
<dbReference type="FunFam" id="3.40.50.970:FF:000007">
    <property type="entry name" value="Acetolactate synthase"/>
    <property type="match status" value="1"/>
</dbReference>
<dbReference type="GO" id="GO:0003984">
    <property type="term" value="F:acetolactate synthase activity"/>
    <property type="evidence" value="ECO:0007669"/>
    <property type="project" value="TreeGrafter"/>
</dbReference>
<gene>
    <name evidence="8" type="ORF">METZ01_LOCUS1985</name>
</gene>
<evidence type="ECO:0000259" key="6">
    <source>
        <dbReference type="Pfam" id="PF02775"/>
    </source>
</evidence>
<dbReference type="InterPro" id="IPR045229">
    <property type="entry name" value="TPP_enz"/>
</dbReference>
<dbReference type="Pfam" id="PF02776">
    <property type="entry name" value="TPP_enzyme_N"/>
    <property type="match status" value="1"/>
</dbReference>
<dbReference type="GO" id="GO:0009097">
    <property type="term" value="P:isoleucine biosynthetic process"/>
    <property type="evidence" value="ECO:0007669"/>
    <property type="project" value="TreeGrafter"/>
</dbReference>
<dbReference type="GO" id="GO:0050660">
    <property type="term" value="F:flavin adenine dinucleotide binding"/>
    <property type="evidence" value="ECO:0007669"/>
    <property type="project" value="TreeGrafter"/>
</dbReference>
<dbReference type="AlphaFoldDB" id="A0A381N3G1"/>
<evidence type="ECO:0000256" key="2">
    <source>
        <dbReference type="ARBA" id="ARBA00007812"/>
    </source>
</evidence>
<evidence type="ECO:0000259" key="5">
    <source>
        <dbReference type="Pfam" id="PF00205"/>
    </source>
</evidence>
<dbReference type="GO" id="GO:0030976">
    <property type="term" value="F:thiamine pyrophosphate binding"/>
    <property type="evidence" value="ECO:0007669"/>
    <property type="project" value="InterPro"/>
</dbReference>
<dbReference type="SUPFAM" id="SSF52467">
    <property type="entry name" value="DHS-like NAD/FAD-binding domain"/>
    <property type="match status" value="1"/>
</dbReference>
<comment type="similarity">
    <text evidence="2 4">Belongs to the TPP enzyme family.</text>
</comment>
<proteinExistence type="inferred from homology"/>
<evidence type="ECO:0008006" key="9">
    <source>
        <dbReference type="Google" id="ProtNLM"/>
    </source>
</evidence>
<dbReference type="Pfam" id="PF00205">
    <property type="entry name" value="TPP_enzyme_M"/>
    <property type="match status" value="1"/>
</dbReference>
<comment type="cofactor">
    <cofactor evidence="1">
        <name>thiamine diphosphate</name>
        <dbReference type="ChEBI" id="CHEBI:58937"/>
    </cofactor>
</comment>
<dbReference type="SUPFAM" id="SSF52518">
    <property type="entry name" value="Thiamin diphosphate-binding fold (THDP-binding)"/>
    <property type="match status" value="2"/>
</dbReference>
<protein>
    <recommendedName>
        <fullName evidence="9">Acetolactate synthase</fullName>
    </recommendedName>
</protein>
<dbReference type="CDD" id="cd07035">
    <property type="entry name" value="TPP_PYR_POX_like"/>
    <property type="match status" value="1"/>
</dbReference>
<evidence type="ECO:0000313" key="8">
    <source>
        <dbReference type="EMBL" id="SUZ49131.1"/>
    </source>
</evidence>
<evidence type="ECO:0000256" key="4">
    <source>
        <dbReference type="RuleBase" id="RU362132"/>
    </source>
</evidence>
<dbReference type="InterPro" id="IPR029061">
    <property type="entry name" value="THDP-binding"/>
</dbReference>
<dbReference type="InterPro" id="IPR029035">
    <property type="entry name" value="DHS-like_NAD/FAD-binding_dom"/>
</dbReference>